<feature type="modified residue" description="4-aspartylphosphate" evidence="7">
    <location>
        <position position="1133"/>
    </location>
</feature>
<evidence type="ECO:0000256" key="5">
    <source>
        <dbReference type="ARBA" id="ARBA00022777"/>
    </source>
</evidence>
<dbReference type="GeneID" id="110790624"/>
<feature type="domain" description="Histidine kinase" evidence="10">
    <location>
        <begin position="508"/>
        <end position="759"/>
    </location>
</feature>
<keyword evidence="5 13" id="KW-0418">Kinase</keyword>
<feature type="region of interest" description="Disordered" evidence="8">
    <location>
        <begin position="1"/>
        <end position="22"/>
    </location>
</feature>
<feature type="transmembrane region" description="Helical" evidence="9">
    <location>
        <begin position="449"/>
        <end position="471"/>
    </location>
</feature>
<dbReference type="SMART" id="SM00388">
    <property type="entry name" value="HisKA"/>
    <property type="match status" value="1"/>
</dbReference>
<organism evidence="12 13">
    <name type="scientific">Spinacia oleracea</name>
    <name type="common">Spinach</name>
    <dbReference type="NCBI Taxonomy" id="3562"/>
    <lineage>
        <taxon>Eukaryota</taxon>
        <taxon>Viridiplantae</taxon>
        <taxon>Streptophyta</taxon>
        <taxon>Embryophyta</taxon>
        <taxon>Tracheophyta</taxon>
        <taxon>Spermatophyta</taxon>
        <taxon>Magnoliopsida</taxon>
        <taxon>eudicotyledons</taxon>
        <taxon>Gunneridae</taxon>
        <taxon>Pentapetalae</taxon>
        <taxon>Caryophyllales</taxon>
        <taxon>Chenopodiaceae</taxon>
        <taxon>Chenopodioideae</taxon>
        <taxon>Anserineae</taxon>
        <taxon>Spinacia</taxon>
    </lineage>
</organism>
<feature type="region of interest" description="Disordered" evidence="8">
    <location>
        <begin position="1006"/>
        <end position="1044"/>
    </location>
</feature>
<dbReference type="GO" id="GO:0000155">
    <property type="term" value="F:phosphorelay sensor kinase activity"/>
    <property type="evidence" value="ECO:0007669"/>
    <property type="project" value="InterPro"/>
</dbReference>
<keyword evidence="9" id="KW-0812">Transmembrane</keyword>
<feature type="transmembrane region" description="Helical" evidence="9">
    <location>
        <begin position="73"/>
        <end position="95"/>
    </location>
</feature>
<protein>
    <recommendedName>
        <fullName evidence="2">histidine kinase</fullName>
        <ecNumber evidence="2">2.7.13.3</ecNumber>
    </recommendedName>
</protein>
<dbReference type="Gene3D" id="3.40.50.2300">
    <property type="match status" value="1"/>
</dbReference>
<dbReference type="PROSITE" id="PS50110">
    <property type="entry name" value="RESPONSE_REGULATORY"/>
    <property type="match status" value="1"/>
</dbReference>
<dbReference type="RefSeq" id="XP_021851106.1">
    <property type="nucleotide sequence ID" value="XM_021995414.2"/>
</dbReference>
<dbReference type="InterPro" id="IPR050736">
    <property type="entry name" value="Sensor_HK_Regulatory"/>
</dbReference>
<dbReference type="SUPFAM" id="SSF52172">
    <property type="entry name" value="CheY-like"/>
    <property type="match status" value="1"/>
</dbReference>
<dbReference type="FunFam" id="1.10.287.130:FF:000025">
    <property type="entry name" value="Histidine kinase 1-like protein"/>
    <property type="match status" value="1"/>
</dbReference>
<evidence type="ECO:0000313" key="13">
    <source>
        <dbReference type="RefSeq" id="XP_021851106.1"/>
    </source>
</evidence>
<dbReference type="SMART" id="SM00448">
    <property type="entry name" value="REC"/>
    <property type="match status" value="1"/>
</dbReference>
<feature type="compositionally biased region" description="Polar residues" evidence="8">
    <location>
        <begin position="1"/>
        <end position="17"/>
    </location>
</feature>
<feature type="compositionally biased region" description="Basic and acidic residues" evidence="8">
    <location>
        <begin position="1013"/>
        <end position="1023"/>
    </location>
</feature>
<evidence type="ECO:0000256" key="7">
    <source>
        <dbReference type="PROSITE-ProRule" id="PRU00169"/>
    </source>
</evidence>
<reference evidence="13" key="2">
    <citation type="submission" date="2025-08" db="UniProtKB">
        <authorList>
            <consortium name="RefSeq"/>
        </authorList>
    </citation>
    <scope>IDENTIFICATION</scope>
    <source>
        <tissue evidence="13">Leaf</tissue>
    </source>
</reference>
<dbReference type="CDD" id="cd17546">
    <property type="entry name" value="REC_hyHK_CKI1_RcsC-like"/>
    <property type="match status" value="1"/>
</dbReference>
<accession>A0A9R0IKM3</accession>
<dbReference type="Pfam" id="PF00512">
    <property type="entry name" value="HisKA"/>
    <property type="match status" value="1"/>
</dbReference>
<gene>
    <name evidence="13" type="primary">LOC110790624</name>
</gene>
<dbReference type="AlphaFoldDB" id="A0A9R0IKM3"/>
<keyword evidence="6" id="KW-0902">Two-component regulatory system</keyword>
<name>A0A9R0IKM3_SPIOL</name>
<dbReference type="InterPro" id="IPR003594">
    <property type="entry name" value="HATPase_dom"/>
</dbReference>
<dbReference type="InterPro" id="IPR036097">
    <property type="entry name" value="HisK_dim/P_sf"/>
</dbReference>
<dbReference type="Pfam" id="PF00072">
    <property type="entry name" value="Response_reg"/>
    <property type="match status" value="1"/>
</dbReference>
<dbReference type="SUPFAM" id="SSF55874">
    <property type="entry name" value="ATPase domain of HSP90 chaperone/DNA topoisomerase II/histidine kinase"/>
    <property type="match status" value="1"/>
</dbReference>
<dbReference type="PANTHER" id="PTHR43711:SF1">
    <property type="entry name" value="HISTIDINE KINASE 1"/>
    <property type="match status" value="1"/>
</dbReference>
<evidence type="ECO:0000256" key="3">
    <source>
        <dbReference type="ARBA" id="ARBA00022553"/>
    </source>
</evidence>
<evidence type="ECO:0000313" key="12">
    <source>
        <dbReference type="Proteomes" id="UP000813463"/>
    </source>
</evidence>
<dbReference type="SMART" id="SM00387">
    <property type="entry name" value="HATPase_c"/>
    <property type="match status" value="1"/>
</dbReference>
<evidence type="ECO:0000256" key="4">
    <source>
        <dbReference type="ARBA" id="ARBA00022679"/>
    </source>
</evidence>
<evidence type="ECO:0000256" key="1">
    <source>
        <dbReference type="ARBA" id="ARBA00000085"/>
    </source>
</evidence>
<dbReference type="SUPFAM" id="SSF47384">
    <property type="entry name" value="Homodimeric domain of signal transducing histidine kinase"/>
    <property type="match status" value="1"/>
</dbReference>
<reference evidence="12" key="1">
    <citation type="journal article" date="2021" name="Nat. Commun.">
        <title>Genomic analyses provide insights into spinach domestication and the genetic basis of agronomic traits.</title>
        <authorList>
            <person name="Cai X."/>
            <person name="Sun X."/>
            <person name="Xu C."/>
            <person name="Sun H."/>
            <person name="Wang X."/>
            <person name="Ge C."/>
            <person name="Zhang Z."/>
            <person name="Wang Q."/>
            <person name="Fei Z."/>
            <person name="Jiao C."/>
            <person name="Wang Q."/>
        </authorList>
    </citation>
    <scope>NUCLEOTIDE SEQUENCE [LARGE SCALE GENOMIC DNA]</scope>
    <source>
        <strain evidence="12">cv. Varoflay</strain>
    </source>
</reference>
<dbReference type="Gene3D" id="3.30.565.10">
    <property type="entry name" value="Histidine kinase-like ATPase, C-terminal domain"/>
    <property type="match status" value="1"/>
</dbReference>
<sequence length="1206" mass="134680">MAENLTKASSETSSSPMTPIESPRKNVLSRLICFGSTCKGSPTLRLRRRLRGDVEEEFQYASSDCLSSYYSVFVVRLAIMALLAILIGMLTILTWHFTRVYTTKSLDNLASGLRFELLQRPLLRMWNIVNSTVEVTTAQVNLSELIIKKYNTLPVTQENQVELYQMMKDVMWALFASRKALNSMTMNYKNGFIQAFHRDHRNNKTFYIYSDLANYSISAASYDVSKVSSHQRWNDQSIKGNLSTIWYRELLDPVSGVKIGKQEQIPPDDLINVAGPSQVPDGVASWHVSVSKHTGSPLLSAALPVWDPTNESIVAVVGVTTALYSVGQLMKELVEAHSGHIYLTSQEGYLLATSTNAPLLNNSAKGAKLVKAVDSEDDIIQQGAKWLQKEYSNKFPPSYGVHEENIMLGGKKYYIDSFFLNLKRLPMVGVILIPREYIMGKVDHRAYKTLVILICASVCILVIGCICILILTNGVSEEMKLREELINQLDARRRAEASSNYKSQFLANMSHELRTPMAAVIGLLDILISDDCLTNEQYATVTQIRKCSNALLRLLNNILDLSKVESGKLVLEEAEFNLGRELEGLIDMFSVQCINHHVETLLDLSDDMPKLLRGDSVRVVQIFANLISNSIKFTTSGYIILRGWCEKPGSCSNTGRLLLNQESGSSPMRKSMKIPWKKENKVKLWFEVEDTGCGINPSKWESVFESFEQADPSTTRMHGGTGLGLCIVRSLVRKMGGEIKIVEKNGPGTLMQICLLLGTSPDVAEQHIQVELADHSLMVLLALSGSTGRLIMSQWLDEKGVSTLQASDWNELTQILRRIFNDKGPPDENFMDIQNQIELFTAKDVKRSQCIIVVDIGLLDLSTNIWKEQLNCLNRYADKAKFAWILNHDTPSSIKKELRTKRHFLMVNRPLYKSKMIQILEAVVKHKDLELQEKGESGSVSTEGEMDECVEVDPIHYDASSSEDSDKGYIGHLSSGSACQNKRERNVKPSFSQLSAANNYLLEFDDEGFPESNQHDSKRENENNRNTLARSSSEENKDMLISKNTSEQKSLEGIKILLAEDTPVLQRVATIMLEKVGARVMAVGDGLQAVNTLKCSLNAEGCCTTSPLQEGIVASITPALSRNFPPFDLILMDCQMPKMDGYEATKEIRRLESGTGVHIPIVALTAHAMSSDEAKCLEVGMDAYLTKPINYKLMVSTILSLTRKVT</sequence>
<keyword evidence="4" id="KW-0808">Transferase</keyword>
<dbReference type="InterPro" id="IPR036890">
    <property type="entry name" value="HATPase_C_sf"/>
</dbReference>
<dbReference type="PANTHER" id="PTHR43711">
    <property type="entry name" value="TWO-COMPONENT HISTIDINE KINASE"/>
    <property type="match status" value="1"/>
</dbReference>
<dbReference type="EC" id="2.7.13.3" evidence="2"/>
<evidence type="ECO:0000256" key="9">
    <source>
        <dbReference type="SAM" id="Phobius"/>
    </source>
</evidence>
<dbReference type="InterPro" id="IPR003661">
    <property type="entry name" value="HisK_dim/P_dom"/>
</dbReference>
<proteinExistence type="predicted"/>
<dbReference type="OrthoDB" id="10266508at2759"/>
<dbReference type="InterPro" id="IPR001789">
    <property type="entry name" value="Sig_transdc_resp-reg_receiver"/>
</dbReference>
<keyword evidence="9" id="KW-0472">Membrane</keyword>
<dbReference type="Pfam" id="PF02518">
    <property type="entry name" value="HATPase_c"/>
    <property type="match status" value="1"/>
</dbReference>
<dbReference type="Proteomes" id="UP000813463">
    <property type="component" value="Chromosome 3"/>
</dbReference>
<dbReference type="CDD" id="cd00082">
    <property type="entry name" value="HisKA"/>
    <property type="match status" value="1"/>
</dbReference>
<evidence type="ECO:0000256" key="6">
    <source>
        <dbReference type="ARBA" id="ARBA00023012"/>
    </source>
</evidence>
<comment type="catalytic activity">
    <reaction evidence="1">
        <text>ATP + protein L-histidine = ADP + protein N-phospho-L-histidine.</text>
        <dbReference type="EC" id="2.7.13.3"/>
    </reaction>
</comment>
<dbReference type="PRINTS" id="PR00344">
    <property type="entry name" value="BCTRLSENSOR"/>
</dbReference>
<dbReference type="KEGG" id="soe:110790624"/>
<evidence type="ECO:0000259" key="10">
    <source>
        <dbReference type="PROSITE" id="PS50109"/>
    </source>
</evidence>
<keyword evidence="9" id="KW-1133">Transmembrane helix</keyword>
<evidence type="ECO:0000256" key="8">
    <source>
        <dbReference type="SAM" id="MobiDB-lite"/>
    </source>
</evidence>
<keyword evidence="12" id="KW-1185">Reference proteome</keyword>
<dbReference type="InterPro" id="IPR011006">
    <property type="entry name" value="CheY-like_superfamily"/>
</dbReference>
<dbReference type="PROSITE" id="PS50109">
    <property type="entry name" value="HIS_KIN"/>
    <property type="match status" value="1"/>
</dbReference>
<dbReference type="Gene3D" id="1.10.287.130">
    <property type="match status" value="1"/>
</dbReference>
<evidence type="ECO:0000256" key="2">
    <source>
        <dbReference type="ARBA" id="ARBA00012438"/>
    </source>
</evidence>
<dbReference type="InterPro" id="IPR005467">
    <property type="entry name" value="His_kinase_dom"/>
</dbReference>
<dbReference type="InterPro" id="IPR004358">
    <property type="entry name" value="Sig_transdc_His_kin-like_C"/>
</dbReference>
<keyword evidence="3 7" id="KW-0597">Phosphoprotein</keyword>
<feature type="domain" description="Response regulatory" evidence="11">
    <location>
        <begin position="1055"/>
        <end position="1202"/>
    </location>
</feature>
<feature type="region of interest" description="Disordered" evidence="8">
    <location>
        <begin position="960"/>
        <end position="986"/>
    </location>
</feature>
<evidence type="ECO:0000259" key="11">
    <source>
        <dbReference type="PROSITE" id="PS50110"/>
    </source>
</evidence>